<dbReference type="Gramene" id="AUR62001845-RA">
    <property type="protein sequence ID" value="AUR62001845-RA:cds"/>
    <property type="gene ID" value="AUR62001845"/>
</dbReference>
<sequence>MALSFKNQLFPLTLLFLITFATSARILDEVTAPVPEADAPVADEASGVGSGIGAAGGAASSVGGASSGGSATGDGATGGVTATGGGAAGGGAAAGAATGADAGDVAHGEHPELIFFMHDILGGSNPTAKAITGVVTNPAVSGQVPFAKPNGAILANQNGGRQSNGNSGTMNNNNVPFLTGLGGINSNVMQNSGNNYVGGNGFPVVNGAQLTSGTSLQQLMFGTMIAIDDELTEGHALNSGMVGRAQGFYVYSSVDGKTQTMAFTAMFQEGGYHNSINFFGVHQTTVSESIVSIMGGTGKYVNAKGFAVVKTLPPVDQHETDGLQTVLEFSVFLTY</sequence>
<dbReference type="Proteomes" id="UP000596660">
    <property type="component" value="Unplaced"/>
</dbReference>
<organism evidence="5 6">
    <name type="scientific">Chenopodium quinoa</name>
    <name type="common">Quinoa</name>
    <dbReference type="NCBI Taxonomy" id="63459"/>
    <lineage>
        <taxon>Eukaryota</taxon>
        <taxon>Viridiplantae</taxon>
        <taxon>Streptophyta</taxon>
        <taxon>Embryophyta</taxon>
        <taxon>Tracheophyta</taxon>
        <taxon>Spermatophyta</taxon>
        <taxon>Magnoliopsida</taxon>
        <taxon>eudicotyledons</taxon>
        <taxon>Gunneridae</taxon>
        <taxon>Pentapetalae</taxon>
        <taxon>Caryophyllales</taxon>
        <taxon>Chenopodiaceae</taxon>
        <taxon>Chenopodioideae</taxon>
        <taxon>Atripliceae</taxon>
        <taxon>Chenopodium</taxon>
    </lineage>
</organism>
<dbReference type="OrthoDB" id="1921494at2759"/>
<dbReference type="GO" id="GO:0009699">
    <property type="term" value="P:phenylpropanoid biosynthetic process"/>
    <property type="evidence" value="ECO:0007669"/>
    <property type="project" value="UniProtKB-ARBA"/>
</dbReference>
<evidence type="ECO:0000256" key="3">
    <source>
        <dbReference type="ARBA" id="ARBA00022525"/>
    </source>
</evidence>
<evidence type="ECO:0000256" key="1">
    <source>
        <dbReference type="ARBA" id="ARBA00010746"/>
    </source>
</evidence>
<dbReference type="Pfam" id="PF03018">
    <property type="entry name" value="Dirigent"/>
    <property type="match status" value="1"/>
</dbReference>
<dbReference type="EnsemblPlants" id="AUR62001845-RA">
    <property type="protein sequence ID" value="AUR62001845-RA:cds"/>
    <property type="gene ID" value="AUR62001845"/>
</dbReference>
<protein>
    <recommendedName>
        <fullName evidence="4">Dirigent protein</fullName>
    </recommendedName>
</protein>
<comment type="subunit">
    <text evidence="2 4">Homodimer.</text>
</comment>
<keyword evidence="3 4" id="KW-0964">Secreted</keyword>
<evidence type="ECO:0000256" key="2">
    <source>
        <dbReference type="ARBA" id="ARBA00011738"/>
    </source>
</evidence>
<comment type="function">
    <text evidence="4">Dirigent proteins impart stereoselectivity on the phenoxy radical-coupling reaction, yielding optically active lignans from two molecules of coniferyl alcohol in the biosynthesis of lignans, flavonolignans, and alkaloids and thus plays a central role in plant secondary metabolism.</text>
</comment>
<dbReference type="PANTHER" id="PTHR46215:SF5">
    <property type="entry name" value="DIRIGENT PROTEIN"/>
    <property type="match status" value="1"/>
</dbReference>
<proteinExistence type="inferred from homology"/>
<dbReference type="AlphaFoldDB" id="A0A803KS38"/>
<dbReference type="InterPro" id="IPR004265">
    <property type="entry name" value="Dirigent"/>
</dbReference>
<keyword evidence="4" id="KW-0052">Apoplast</keyword>
<feature type="signal peptide" evidence="4">
    <location>
        <begin position="1"/>
        <end position="23"/>
    </location>
</feature>
<reference evidence="5" key="2">
    <citation type="submission" date="2021-03" db="UniProtKB">
        <authorList>
            <consortium name="EnsemblPlants"/>
        </authorList>
    </citation>
    <scope>IDENTIFICATION</scope>
</reference>
<evidence type="ECO:0000313" key="6">
    <source>
        <dbReference type="Proteomes" id="UP000596660"/>
    </source>
</evidence>
<dbReference type="InterPro" id="IPR044859">
    <property type="entry name" value="Allene_oxi_cyc_Dirigent"/>
</dbReference>
<dbReference type="KEGG" id="cqi:110688488"/>
<gene>
    <name evidence="5" type="primary">LOC110688488</name>
</gene>
<dbReference type="OMA" id="FGVHRIG"/>
<dbReference type="SMR" id="A0A803KS38"/>
<comment type="similarity">
    <text evidence="1 4">Belongs to the plant dirigent protein family.</text>
</comment>
<reference evidence="5" key="1">
    <citation type="journal article" date="2017" name="Nature">
        <title>The genome of Chenopodium quinoa.</title>
        <authorList>
            <person name="Jarvis D.E."/>
            <person name="Ho Y.S."/>
            <person name="Lightfoot D.J."/>
            <person name="Schmoeckel S.M."/>
            <person name="Li B."/>
            <person name="Borm T.J.A."/>
            <person name="Ohyanagi H."/>
            <person name="Mineta K."/>
            <person name="Michell C.T."/>
            <person name="Saber N."/>
            <person name="Kharbatia N.M."/>
            <person name="Rupper R.R."/>
            <person name="Sharp A.R."/>
            <person name="Dally N."/>
            <person name="Boughton B.A."/>
            <person name="Woo Y.H."/>
            <person name="Gao G."/>
            <person name="Schijlen E.G.W.M."/>
            <person name="Guo X."/>
            <person name="Momin A.A."/>
            <person name="Negrao S."/>
            <person name="Al-Babili S."/>
            <person name="Gehring C."/>
            <person name="Roessner U."/>
            <person name="Jung C."/>
            <person name="Murphy K."/>
            <person name="Arold S.T."/>
            <person name="Gojobori T."/>
            <person name="van der Linden C.G."/>
            <person name="van Loo E.N."/>
            <person name="Jellen E.N."/>
            <person name="Maughan P.J."/>
            <person name="Tester M."/>
        </authorList>
    </citation>
    <scope>NUCLEOTIDE SEQUENCE [LARGE SCALE GENOMIC DNA]</scope>
    <source>
        <strain evidence="5">cv. PI 614886</strain>
    </source>
</reference>
<evidence type="ECO:0000313" key="5">
    <source>
        <dbReference type="EnsemblPlants" id="AUR62001845-RA:cds"/>
    </source>
</evidence>
<keyword evidence="6" id="KW-1185">Reference proteome</keyword>
<dbReference type="Gene3D" id="2.40.480.10">
    <property type="entry name" value="Allene oxide cyclase-like"/>
    <property type="match status" value="1"/>
</dbReference>
<comment type="subcellular location">
    <subcellularLocation>
        <location evidence="4">Secreted</location>
        <location evidence="4">Extracellular space</location>
        <location evidence="4">Apoplast</location>
    </subcellularLocation>
</comment>
<feature type="chain" id="PRO_5031588622" description="Dirigent protein" evidence="4">
    <location>
        <begin position="24"/>
        <end position="335"/>
    </location>
</feature>
<accession>A0A803KS38</accession>
<evidence type="ECO:0000256" key="4">
    <source>
        <dbReference type="RuleBase" id="RU363099"/>
    </source>
</evidence>
<dbReference type="PANTHER" id="PTHR46215">
    <property type="entry name" value="DIRIGENT PROTEIN 24-RELATED"/>
    <property type="match status" value="1"/>
</dbReference>
<dbReference type="GeneID" id="110688488"/>
<keyword evidence="4" id="KW-0732">Signal</keyword>
<dbReference type="GO" id="GO:0048046">
    <property type="term" value="C:apoplast"/>
    <property type="evidence" value="ECO:0007669"/>
    <property type="project" value="UniProtKB-SubCell"/>
</dbReference>
<name>A0A803KS38_CHEQI</name>
<dbReference type="RefSeq" id="XP_021720936.1">
    <property type="nucleotide sequence ID" value="XM_021865244.1"/>
</dbReference>